<organism evidence="1 2">
    <name type="scientific">Candidatus Ruania gallistercoris</name>
    <dbReference type="NCBI Taxonomy" id="2838746"/>
    <lineage>
        <taxon>Bacteria</taxon>
        <taxon>Bacillati</taxon>
        <taxon>Actinomycetota</taxon>
        <taxon>Actinomycetes</taxon>
        <taxon>Micrococcales</taxon>
        <taxon>Ruaniaceae</taxon>
        <taxon>Ruania</taxon>
    </lineage>
</organism>
<comment type="caution">
    <text evidence="1">The sequence shown here is derived from an EMBL/GenBank/DDBJ whole genome shotgun (WGS) entry which is preliminary data.</text>
</comment>
<gene>
    <name evidence="1" type="ORF">H9815_03285</name>
</gene>
<evidence type="ECO:0000313" key="1">
    <source>
        <dbReference type="EMBL" id="HIZ34779.1"/>
    </source>
</evidence>
<evidence type="ECO:0000313" key="2">
    <source>
        <dbReference type="Proteomes" id="UP000824037"/>
    </source>
</evidence>
<dbReference type="EMBL" id="DXBY01000058">
    <property type="protein sequence ID" value="HIZ34779.1"/>
    <property type="molecule type" value="Genomic_DNA"/>
</dbReference>
<accession>A0A9D2J3W5</accession>
<protein>
    <submittedName>
        <fullName evidence="1">Uncharacterized protein</fullName>
    </submittedName>
</protein>
<proteinExistence type="predicted"/>
<dbReference type="AlphaFoldDB" id="A0A9D2J3W5"/>
<dbReference type="Proteomes" id="UP000824037">
    <property type="component" value="Unassembled WGS sequence"/>
</dbReference>
<name>A0A9D2J3W5_9MICO</name>
<dbReference type="PROSITE" id="PS51257">
    <property type="entry name" value="PROKAR_LIPOPROTEIN"/>
    <property type="match status" value="1"/>
</dbReference>
<sequence length="152" mass="15891">MTPLLARLRPRLGRMLIGLLALLLPVALVTGCSQVREQAGNVVEHAIEEAIDGLELTDGLPADFPAEDVPVVDGPVRGAAQTTSDGQQTWVVLVEAEDSGETAREELLAAGLEVTHTVTTDAGVLAELAGNGFAVKLIASTNQVVYVVTPQE</sequence>
<reference evidence="1" key="1">
    <citation type="journal article" date="2021" name="PeerJ">
        <title>Extensive microbial diversity within the chicken gut microbiome revealed by metagenomics and culture.</title>
        <authorList>
            <person name="Gilroy R."/>
            <person name="Ravi A."/>
            <person name="Getino M."/>
            <person name="Pursley I."/>
            <person name="Horton D.L."/>
            <person name="Alikhan N.F."/>
            <person name="Baker D."/>
            <person name="Gharbi K."/>
            <person name="Hall N."/>
            <person name="Watson M."/>
            <person name="Adriaenssens E.M."/>
            <person name="Foster-Nyarko E."/>
            <person name="Jarju S."/>
            <person name="Secka A."/>
            <person name="Antonio M."/>
            <person name="Oren A."/>
            <person name="Chaudhuri R.R."/>
            <person name="La Ragione R."/>
            <person name="Hildebrand F."/>
            <person name="Pallen M.J."/>
        </authorList>
    </citation>
    <scope>NUCLEOTIDE SEQUENCE</scope>
    <source>
        <strain evidence="1">ChiGjej4B4-7305</strain>
    </source>
</reference>
<reference evidence="1" key="2">
    <citation type="submission" date="2021-04" db="EMBL/GenBank/DDBJ databases">
        <authorList>
            <person name="Gilroy R."/>
        </authorList>
    </citation>
    <scope>NUCLEOTIDE SEQUENCE</scope>
    <source>
        <strain evidence="1">ChiGjej4B4-7305</strain>
    </source>
</reference>